<feature type="transmembrane region" description="Helical" evidence="15">
    <location>
        <begin position="515"/>
        <end position="536"/>
    </location>
</feature>
<dbReference type="GO" id="GO:0008331">
    <property type="term" value="F:high voltage-gated calcium channel activity"/>
    <property type="evidence" value="ECO:0007669"/>
    <property type="project" value="TreeGrafter"/>
</dbReference>
<evidence type="ECO:0000313" key="17">
    <source>
        <dbReference type="EMBL" id="CAD8106691.1"/>
    </source>
</evidence>
<dbReference type="Pfam" id="PF00520">
    <property type="entry name" value="Ion_trans"/>
    <property type="match status" value="4"/>
</dbReference>
<dbReference type="FunFam" id="1.20.120.350:FF:000082">
    <property type="entry name" value="Uncharacterized protein"/>
    <property type="match status" value="1"/>
</dbReference>
<name>A0A8S1PUL1_9CILI</name>
<evidence type="ECO:0000256" key="12">
    <source>
        <dbReference type="ARBA" id="ARBA00023303"/>
    </source>
</evidence>
<sequence length="2160" mass="256588">MQQVNAVKSQKKVSVFQQPQKSKQTQKKSKTDSQNDYKQDQIDYNKSKQQQASLVLEKNKLDSQLSKGTQIMKDSIKSSQKSQTIRSDKKKFTQNRTTQNNQTLILLQENQINEKPERDEESVSEQYNTYNVEQEHSMIILNEALTRQASKKAFEQLLKENESYRLDASNFGDIIDENQISNQQQQQQNQKWQEQEKKDNGIQNVQMNITEESDQEEEQQEDIEMMYLSLVNEESQNYNIELNVNHNFKWLLSEIKHYKDNKKFLFARKILFFLIVGFEICCYRLLQWKVFDLYEMFLTLTNIMLFLNRSSDNQNEIQAYQYVLCVLYFADSLIHLAGQGFKKYISSFWNIYDLLILILYFLFLIENDYIPFDVSTFRLIRIPFYVGKISSTLNIMLMSIQEAVKQIVENILILILFTILIALIMLYAFNGVIRYRCMYEELGIFSLNKFEEDVCGYVECEHGYICARQLTNLDTPTHFDDIIFSYFQTIRTSVVNDWTISMYVLMKQFNPLVCILYIFIIFAINKFYFQLLIAVLKVNYHKTQEHYVKNPIKPEQYEDQIVINLFKLKTIGIWQSYLTIYKNYISPKSDRLNSKSQSNLTQLEPQIKIQKLVFPEIVNQEKTKLLSARQQNEMINERNLLQKLYSFDSWIIFILFPEHKLQNQMKNIIQQNEHLFTELQLYYTFLSIDHLSLNKQIIKGSPNQFNSIEDLEISIVIKQKSILTKIKKNQKKFIIQSYVNNSSKIQIKKHQKKEKSNFPIKKSNFSKNFEEIKLVDLDNNNISVLEVSDDQMSQSLDQSKIEKYQQEIQQKKNIKSLSKFHSQKFQQNNKNNKSIPQLSKFILIDGLQLPYQQIEKIINTEPKTEIYEIKNYEQKYHNKISQINDEIYTKKWSGNDLIQNYKANSVIQYLNRGWNYYFAKGFKFYIELIKFWSIIFITQPFVMVIIDSFVCIDTLLIAFSDYYDSAISDFFDLSVNILLVLEMMIKSICIKGYLYKVSNILGCLVITISAIERILTLTIYQDEEVLIESFTYVRILKSLFFFRVIKYNTFAQNMLVISYQTFPNYAVMTLLLFFLILNYAVFSLQIFNFPDNGELALFHYFGNIYQSWIAVYDISTSDDWYGVVILSTTYTASYIAFLFCISLVFIVNYFGFGLAFVIILDGFASYLENVEEVEEVKQVAENDQTYASIDIIENKKNKIKKNYTLNNILHSLIQPEDNEKFKNIKNQYSLLIISKSNRLRKICFTITENKIFQILMMLIMWGSLINLIVITYTDQYKHEEWSFCEVIKLICNAVILIDGILQIITYGLLSDDGYFNSIWVFIDFLYVVCYFFHLVIYHEALEWILFLGYLRPLKVTSAYGFFINERGAIMKSLGDIISIFYVVLLFWFIFAIFGMTIYKGKMGYCGESINYGVSKEECLEEKEEWIIYQYNFDNILEAMQSLYVLSTFDLWAQTLFICINSAPESTGPIRFNNEWISYFFFFSFTFVGALFFLQFFAGVIFVNFQQNKSQLLNPDLTLDQELFLKLSDIIMLDTPNYAKPPKKGLRLIAKQLLDNPYYILITKYSLLLNLFILMLFYESANNHYLKILNGFQHFFSLILTIDCIVKLFSYHIKRYFDDVWRWMQLIFVICAILDFWLDLQEGLFIRYVRANRDEPYFVWLRLFILHRCLRMTLIIQQFTRIRKLLNVIYFNKMALLRILGLFVTVLSCYSYIGCELFQNIKTGFMMNDQQNFTNFFYGLIVTFKCTIENGWRFIYQDSQEHMKEHHEPWILAQIYYYSLIFIGARVLLNLIVCELVQEFEKFYDTSSSCVETYVETIDTFRNLWCKYSEEFQGTKIQTKYLAHFLLELGEPLGAQKGDNIWDAAKHASEFELKKDFDGCLTFRNLLYEVFKATFKKSIFKISTKAGKKIMKDNDKKVKYRLYNQRNPNYRRECVIQIVDLQSNFNILQEYLYLYMAIKAWKAFSEHFFKAGEQIKNTIEYTENDVNVEISKFSKIFCKGEDVDMYYDEDDEEEVEEVIQFNPIKRQRKRRPTAEHLRRPTDVYILPYYDEQRGIDSRAFDQNEKIENNKFLFKPTDQKQQNKLKSISVIKKKEQLIKYNDYNIRRDAIDKQIQSRNKYLYGYHDKMILRQIVDDKPVMSRIDPMKVPSHYNIMKIGSKLK</sequence>
<feature type="transmembrane region" description="Helical" evidence="15">
    <location>
        <begin position="1589"/>
        <end position="1607"/>
    </location>
</feature>
<feature type="region of interest" description="Disordered" evidence="14">
    <location>
        <begin position="1"/>
        <end position="101"/>
    </location>
</feature>
<dbReference type="InterPro" id="IPR005821">
    <property type="entry name" value="Ion_trans_dom"/>
</dbReference>
<feature type="transmembrane region" description="Helical" evidence="15">
    <location>
        <begin position="1774"/>
        <end position="1792"/>
    </location>
</feature>
<feature type="domain" description="Ion transport" evidence="16">
    <location>
        <begin position="1250"/>
        <end position="1510"/>
    </location>
</feature>
<evidence type="ECO:0000256" key="9">
    <source>
        <dbReference type="ARBA" id="ARBA00023065"/>
    </source>
</evidence>
<evidence type="ECO:0000256" key="4">
    <source>
        <dbReference type="ARBA" id="ARBA00022673"/>
    </source>
</evidence>
<evidence type="ECO:0000256" key="7">
    <source>
        <dbReference type="ARBA" id="ARBA00022882"/>
    </source>
</evidence>
<feature type="transmembrane region" description="Helical" evidence="15">
    <location>
        <begin position="266"/>
        <end position="286"/>
    </location>
</feature>
<dbReference type="FunFam" id="1.10.287.70:FF:000282">
    <property type="entry name" value="Calcium channel subunit Cch1"/>
    <property type="match status" value="1"/>
</dbReference>
<dbReference type="FunFam" id="1.20.120.350:FF:000087">
    <property type="entry name" value="Uncharacterized protein"/>
    <property type="match status" value="1"/>
</dbReference>
<dbReference type="InterPro" id="IPR050599">
    <property type="entry name" value="VDCC_alpha-1_subunit"/>
</dbReference>
<feature type="transmembrane region" description="Helical" evidence="15">
    <location>
        <begin position="997"/>
        <end position="1020"/>
    </location>
</feature>
<feature type="transmembrane region" description="Helical" evidence="15">
    <location>
        <begin position="1475"/>
        <end position="1502"/>
    </location>
</feature>
<proteinExistence type="predicted"/>
<keyword evidence="7" id="KW-0851">Voltage-gated channel</keyword>
<evidence type="ECO:0000256" key="8">
    <source>
        <dbReference type="ARBA" id="ARBA00022989"/>
    </source>
</evidence>
<feature type="transmembrane region" description="Helical" evidence="15">
    <location>
        <begin position="1343"/>
        <end position="1364"/>
    </location>
</feature>
<feature type="domain" description="Ion transport" evidence="16">
    <location>
        <begin position="289"/>
        <end position="546"/>
    </location>
</feature>
<feature type="transmembrane region" description="Helical" evidence="15">
    <location>
        <begin position="1619"/>
        <end position="1636"/>
    </location>
</feature>
<protein>
    <recommendedName>
        <fullName evidence="16">Ion transport domain-containing protein</fullName>
    </recommendedName>
</protein>
<comment type="caution">
    <text evidence="17">The sequence shown here is derived from an EMBL/GenBank/DDBJ whole genome shotgun (WGS) entry which is preliminary data.</text>
</comment>
<feature type="transmembrane region" description="Helical" evidence="15">
    <location>
        <begin position="1732"/>
        <end position="1754"/>
    </location>
</feature>
<keyword evidence="9" id="KW-0406">Ion transport</keyword>
<feature type="transmembrane region" description="Helical" evidence="15">
    <location>
        <begin position="931"/>
        <end position="959"/>
    </location>
</feature>
<dbReference type="Proteomes" id="UP000692954">
    <property type="component" value="Unassembled WGS sequence"/>
</dbReference>
<feature type="domain" description="Ion transport" evidence="16">
    <location>
        <begin position="946"/>
        <end position="1166"/>
    </location>
</feature>
<feature type="transmembrane region" description="Helical" evidence="15">
    <location>
        <begin position="319"/>
        <end position="337"/>
    </location>
</feature>
<keyword evidence="11" id="KW-0325">Glycoprotein</keyword>
<keyword evidence="2" id="KW-0813">Transport</keyword>
<feature type="transmembrane region" description="Helical" evidence="15">
    <location>
        <begin position="1026"/>
        <end position="1045"/>
    </location>
</feature>
<feature type="transmembrane region" description="Helical" evidence="15">
    <location>
        <begin position="349"/>
        <end position="370"/>
    </location>
</feature>
<evidence type="ECO:0000256" key="5">
    <source>
        <dbReference type="ARBA" id="ARBA00022692"/>
    </source>
</evidence>
<evidence type="ECO:0000256" key="3">
    <source>
        <dbReference type="ARBA" id="ARBA00022568"/>
    </source>
</evidence>
<dbReference type="OrthoDB" id="431720at2759"/>
<evidence type="ECO:0000256" key="2">
    <source>
        <dbReference type="ARBA" id="ARBA00022448"/>
    </source>
</evidence>
<evidence type="ECO:0000256" key="10">
    <source>
        <dbReference type="ARBA" id="ARBA00023136"/>
    </source>
</evidence>
<evidence type="ECO:0000256" key="14">
    <source>
        <dbReference type="SAM" id="MobiDB-lite"/>
    </source>
</evidence>
<keyword evidence="13" id="KW-0175">Coiled coil</keyword>
<dbReference type="FunFam" id="1.20.120.350:FF:000093">
    <property type="entry name" value="Uncharacterized protein"/>
    <property type="match status" value="1"/>
</dbReference>
<accession>A0A8S1PUL1</accession>
<keyword evidence="10 15" id="KW-0472">Membrane</keyword>
<dbReference type="PANTHER" id="PTHR45628">
    <property type="entry name" value="VOLTAGE-DEPENDENT CALCIUM CHANNEL TYPE A SUBUNIT ALPHA-1"/>
    <property type="match status" value="1"/>
</dbReference>
<dbReference type="PANTHER" id="PTHR45628:SF7">
    <property type="entry name" value="VOLTAGE-DEPENDENT CALCIUM CHANNEL TYPE A SUBUNIT ALPHA-1"/>
    <property type="match status" value="1"/>
</dbReference>
<dbReference type="GO" id="GO:0005891">
    <property type="term" value="C:voltage-gated calcium channel complex"/>
    <property type="evidence" value="ECO:0007669"/>
    <property type="project" value="TreeGrafter"/>
</dbReference>
<feature type="compositionally biased region" description="Basic and acidic residues" evidence="14">
    <location>
        <begin position="29"/>
        <end position="46"/>
    </location>
</feature>
<evidence type="ECO:0000259" key="16">
    <source>
        <dbReference type="Pfam" id="PF00520"/>
    </source>
</evidence>
<feature type="coiled-coil region" evidence="13">
    <location>
        <begin position="175"/>
        <end position="222"/>
    </location>
</feature>
<dbReference type="EMBL" id="CAJJDN010000087">
    <property type="protein sequence ID" value="CAD8106691.1"/>
    <property type="molecule type" value="Genomic_DNA"/>
</dbReference>
<feature type="transmembrane region" description="Helical" evidence="15">
    <location>
        <begin position="1134"/>
        <end position="1160"/>
    </location>
</feature>
<keyword evidence="12" id="KW-0407">Ion channel</keyword>
<evidence type="ECO:0000256" key="11">
    <source>
        <dbReference type="ARBA" id="ARBA00023180"/>
    </source>
</evidence>
<keyword evidence="3" id="KW-0109">Calcium transport</keyword>
<keyword evidence="4" id="KW-0107">Calcium channel</keyword>
<keyword evidence="8 15" id="KW-1133">Transmembrane helix</keyword>
<evidence type="ECO:0000313" key="18">
    <source>
        <dbReference type="Proteomes" id="UP000692954"/>
    </source>
</evidence>
<evidence type="ECO:0000256" key="1">
    <source>
        <dbReference type="ARBA" id="ARBA00004141"/>
    </source>
</evidence>
<evidence type="ECO:0000256" key="15">
    <source>
        <dbReference type="SAM" id="Phobius"/>
    </source>
</evidence>
<feature type="transmembrane region" description="Helical" evidence="15">
    <location>
        <begin position="407"/>
        <end position="429"/>
    </location>
</feature>
<feature type="transmembrane region" description="Helical" evidence="15">
    <location>
        <begin position="1065"/>
        <end position="1087"/>
    </location>
</feature>
<keyword evidence="5 15" id="KW-0812">Transmembrane</keyword>
<reference evidence="17" key="1">
    <citation type="submission" date="2021-01" db="EMBL/GenBank/DDBJ databases">
        <authorList>
            <consortium name="Genoscope - CEA"/>
            <person name="William W."/>
        </authorList>
    </citation>
    <scope>NUCLEOTIDE SEQUENCE</scope>
</reference>
<feature type="domain" description="Ion transport" evidence="16">
    <location>
        <begin position="1566"/>
        <end position="1806"/>
    </location>
</feature>
<evidence type="ECO:0000256" key="13">
    <source>
        <dbReference type="SAM" id="Coils"/>
    </source>
</evidence>
<feature type="transmembrane region" description="Helical" evidence="15">
    <location>
        <begin position="1318"/>
        <end position="1337"/>
    </location>
</feature>
<keyword evidence="18" id="KW-1185">Reference proteome</keyword>
<gene>
    <name evidence="17" type="ORF">PSON_ATCC_30995.1.T0870110</name>
</gene>
<dbReference type="GO" id="GO:0098703">
    <property type="term" value="P:calcium ion import across plasma membrane"/>
    <property type="evidence" value="ECO:0007669"/>
    <property type="project" value="TreeGrafter"/>
</dbReference>
<dbReference type="FunFam" id="1.10.287.70:FF:000117">
    <property type="entry name" value="Voltage-gated Ca2+ channel, alpha subunit"/>
    <property type="match status" value="1"/>
</dbReference>
<feature type="transmembrane region" description="Helical" evidence="15">
    <location>
        <begin position="1287"/>
        <end position="1309"/>
    </location>
</feature>
<feature type="transmembrane region" description="Helical" evidence="15">
    <location>
        <begin position="1251"/>
        <end position="1272"/>
    </location>
</feature>
<feature type="transmembrane region" description="Helical" evidence="15">
    <location>
        <begin position="1557"/>
        <end position="1577"/>
    </location>
</feature>
<evidence type="ECO:0000256" key="6">
    <source>
        <dbReference type="ARBA" id="ARBA00022837"/>
    </source>
</evidence>
<keyword evidence="6" id="KW-0106">Calcium</keyword>
<comment type="subcellular location">
    <subcellularLocation>
        <location evidence="1">Membrane</location>
        <topology evidence="1">Multi-pass membrane protein</topology>
    </subcellularLocation>
</comment>
<feature type="transmembrane region" description="Helical" evidence="15">
    <location>
        <begin position="1376"/>
        <end position="1398"/>
    </location>
</feature>
<feature type="transmembrane region" description="Helical" evidence="15">
    <location>
        <begin position="1694"/>
        <end position="1712"/>
    </location>
</feature>
<organism evidence="17 18">
    <name type="scientific">Paramecium sonneborni</name>
    <dbReference type="NCBI Taxonomy" id="65129"/>
    <lineage>
        <taxon>Eukaryota</taxon>
        <taxon>Sar</taxon>
        <taxon>Alveolata</taxon>
        <taxon>Ciliophora</taxon>
        <taxon>Intramacronucleata</taxon>
        <taxon>Oligohymenophorea</taxon>
        <taxon>Peniculida</taxon>
        <taxon>Parameciidae</taxon>
        <taxon>Paramecium</taxon>
    </lineage>
</organism>